<dbReference type="InterPro" id="IPR014043">
    <property type="entry name" value="Acyl_transferase_dom"/>
</dbReference>
<organism evidence="12 13">
    <name type="scientific">Streptomyces maoxianensis</name>
    <dbReference type="NCBI Taxonomy" id="1459942"/>
    <lineage>
        <taxon>Bacteria</taxon>
        <taxon>Bacillati</taxon>
        <taxon>Actinomycetota</taxon>
        <taxon>Actinomycetes</taxon>
        <taxon>Kitasatosporales</taxon>
        <taxon>Streptomycetaceae</taxon>
        <taxon>Streptomyces</taxon>
    </lineage>
</organism>
<evidence type="ECO:0000256" key="7">
    <source>
        <dbReference type="PROSITE-ProRule" id="PRU01363"/>
    </source>
</evidence>
<dbReference type="Gene3D" id="3.40.366.10">
    <property type="entry name" value="Malonyl-Coenzyme A Acyl Carrier Protein, domain 2"/>
    <property type="match status" value="1"/>
</dbReference>
<feature type="active site" description="Proton acceptor; for dehydratase activity" evidence="7">
    <location>
        <position position="2005"/>
    </location>
</feature>
<proteinExistence type="predicted"/>
<dbReference type="InterPro" id="IPR036291">
    <property type="entry name" value="NAD(P)-bd_dom_sf"/>
</dbReference>
<evidence type="ECO:0000256" key="1">
    <source>
        <dbReference type="ARBA" id="ARBA00004792"/>
    </source>
</evidence>
<dbReference type="Pfam" id="PF00109">
    <property type="entry name" value="ketoacyl-synt"/>
    <property type="match status" value="1"/>
</dbReference>
<name>A0ABV9G3P4_9ACTN</name>
<keyword evidence="3" id="KW-0597">Phosphoprotein</keyword>
<dbReference type="InterPro" id="IPR057326">
    <property type="entry name" value="KR_dom"/>
</dbReference>
<dbReference type="Pfam" id="PF16197">
    <property type="entry name" value="KAsynt_C_assoc"/>
    <property type="match status" value="1"/>
</dbReference>
<dbReference type="Gene3D" id="1.10.1200.10">
    <property type="entry name" value="ACP-like"/>
    <property type="match status" value="3"/>
</dbReference>
<dbReference type="SUPFAM" id="SSF51735">
    <property type="entry name" value="NAD(P)-binding Rossmann-fold domains"/>
    <property type="match status" value="2"/>
</dbReference>
<dbReference type="PANTHER" id="PTHR43074">
    <property type="entry name" value="OMEGA-3 POLYUNSATURATED FATTY ACID SYNTHASE PFAB-RELATED"/>
    <property type="match status" value="1"/>
</dbReference>
<dbReference type="InterPro" id="IPR052568">
    <property type="entry name" value="PKS-FAS_Synthase"/>
</dbReference>
<dbReference type="InterPro" id="IPR014031">
    <property type="entry name" value="Ketoacyl_synth_C"/>
</dbReference>
<dbReference type="InterPro" id="IPR014030">
    <property type="entry name" value="Ketoacyl_synth_N"/>
</dbReference>
<comment type="pathway">
    <text evidence="1">Antibiotic biosynthesis.</text>
</comment>
<dbReference type="Pfam" id="PF08659">
    <property type="entry name" value="KR"/>
    <property type="match status" value="1"/>
</dbReference>
<dbReference type="InterPro" id="IPR004432">
    <property type="entry name" value="Omega_3_polyunsat_FA_synth"/>
</dbReference>
<dbReference type="InterPro" id="IPR013968">
    <property type="entry name" value="PKS_KR"/>
</dbReference>
<dbReference type="Pfam" id="PF02801">
    <property type="entry name" value="Ketoacyl-synt_C"/>
    <property type="match status" value="1"/>
</dbReference>
<sequence length="2255" mass="232883">MNSSQESDLDRRLARDPIAIVGLSALYPKSSNLREFWANVVSAADCIEDVPAGHWDVDEHYDPDPTVPDKTYSKRGGFIPDVSFNPLEFGLPPNTLEVTDVLQLLSLVVARDLLKDAGADQTGQSWYDASRTGVVLGITGANQLTQPLTARLQTPVLKEVVRSCGLSDKDAEEIAAKFRLAFAPWEENSFPGMLGNVVAGRVANRLDLGGMNMTVDAACASSLGAVRAAASELLEGRADTMLVGGCDAENTIFMYLCFSKTPALSKSGQIRPFDKDADGTLIGEGIGMLALRRLSDAKRDGNQIYAVLRGFGTSSDGRFKSIYAPRKEGQMVALRRAYEDADCSPASVELFEAHGTGTAVGDATELSALAAVVAEATDSRQYAAVGSVKSQIGHTKAAAGAAGMIKLALALHHKVLPPTINVNEPNPAIDLASGPFYVNTEARPWIRDPARPNRRAAISSFGFGGTNFHMVLEEHGDGDDLRVAYPVAAVHLWHAPDTAALTEALAAGAPATAGPVPQGHARVALVARGADELATLREVALGELRSRPEAEAWSHPKGVHFRRGSAPVGKVAALFAGQGSQYINLGKTAVMALPPLRAAFDRANRHFEGADPLSRIAFPAPLFDDAGRAAQETALQATEYAQPAIGALSAGQFRYLGELGFAAEGFLGHSFGELTALWAAGALDDEAFFGLARARGNAMAPPQEPGFDAGAMAAISAPEERVAELLADRTGLVVCNRNAADQIVVGGATQEVERLVAAAKEAGLRASRLPVSAAFHTPFVGHAVDAFRSYVDRVEVGLPSGTVFANTKGAVYGDDIAANRKVLAEQLIHPVDFAARVEEMYAAGFRVFVEFGPKSVLTQLVRRILGDREHTVLALDAGPGKDADVALKQAVAQLAVLGLPLATADGYVAEPVKSEPTKGMSILLNGINYVSPERRAAYRDAIENGYRIAVPALPATAAVPARAAQSSPIAAPAPAPATPVAPTPAAPAPAAAVAPVPAPVPAPAPTVTETAHVDSDRLADLMADHLALHDDYLNGQLQSAERLAGLLERASDQGQLGQVLSGVTAVKEHGLAIGRTHVRANEVLRDLAGLELGAAPAPQRPAPVAPAAQAAPAALAPAQQPAVPAARVPAALPAPAPAPAPVAPTPAVAPAPTPAPAPAAVAAGPDAAGVEAALLDVVAQKTGYPADMLELDMDIEADLGIDSIKRVEIMGVLQERFALDTSAGPEQLAELRTLRDIVGFMAGQSGPAAAAAPAPVAGPDAAGVEAALLDVVAQKTGYPADMLDLDMDIEADLGIDSIKRVEIMGVLQERFALDTSAGPEQLAELRTLRDIVGFMAGQSGPAPAPAPAAVAAGPDAAGVEAALLDVVAQKTGYPADMLDLDMDVEADLGIDSIKRVEIMGVMQERFALDTSAGPEQLAELRTLRDIVGFMTGGAAAPAAPAPQQTAPAPSPQPDAAAEGRGRLGRGQAALTTLPEPDLLVGAYAQGAGALVVDDGGELAPVVAGQLSDDGWKVHVLRLPGVPERASGVLDHALTGWGVTELAARLEDVLADNVSLVLDFTTAERSDWADGVRRLAHTLLLAKHVVEPLTTAAAFGRAAFTTVTRLDGHFGLGGVAEELVPAGGVAGLVKTLGVEAPEVFCRAVDLAPALDTAAGAALVLAEVHDAAAEPVQVGRDGIRRVGLTLADQPLGGARDTAAAPLTSDDLLVVTGGGRGITAACVAELAREHRPGLLLLGRTPLDAEPAWAQGIEDATLKAAAAAHLKGAGEKPTPKRVEQLYRSVVGTREIRATLQTVRAAGSETEYLAVDITDPAATAAALAPYRERVTGLVHGAGVLADQLIANKKASEVERVFAPKLTGLRSVVAALSGDTLRHVVLFSSVAGFFGNRGQSDYAMANEVLNAWAASWKQCHPEARVTSLNWGAWDSGMVSPEIKAVFKERGITLIPVETGTRMFAEQFAPGRVDDVVTVLGPTTPLSEREAAAPASAVTVRRELSGLAGDPVVADHVIGGVPVLPAAVALGWAIGAVERVTGAPVGRVSDFAVHKGIVFDENLPEQTQLVLSPAGNTVEVAIRSTASDGAVRPHYAAVVAHATAAAPAPVTALPALGGGRDAAGLYTDGTLFHGPSLRGVRRVLAEDESRLVLQCALPEHRPAGGAFGGSRFAPGTADLLLQAGLVWVKLFRGSAGLPLAVGGADLHHPLPDGEPFLVVVEPAAAGSGSGSSLTITACAPDGRVLTRLDGVSVVSAPQLAAKFVSG</sequence>
<dbReference type="SMART" id="SM00826">
    <property type="entry name" value="PKS_DH"/>
    <property type="match status" value="1"/>
</dbReference>
<dbReference type="Gene3D" id="3.30.70.250">
    <property type="entry name" value="Malonyl-CoA ACP transacylase, ACP-binding"/>
    <property type="match status" value="1"/>
</dbReference>
<dbReference type="InterPro" id="IPR016039">
    <property type="entry name" value="Thiolase-like"/>
</dbReference>
<dbReference type="SMART" id="SM00827">
    <property type="entry name" value="PKS_AT"/>
    <property type="match status" value="1"/>
</dbReference>
<dbReference type="Gene3D" id="3.40.47.10">
    <property type="match status" value="1"/>
</dbReference>
<evidence type="ECO:0000256" key="2">
    <source>
        <dbReference type="ARBA" id="ARBA00022450"/>
    </source>
</evidence>
<dbReference type="SMART" id="SM00822">
    <property type="entry name" value="PKS_KR"/>
    <property type="match status" value="1"/>
</dbReference>
<protein>
    <submittedName>
        <fullName evidence="12">SDR family NAD(P)-dependent oxidoreductase</fullName>
    </submittedName>
</protein>
<dbReference type="PROSITE" id="PS00606">
    <property type="entry name" value="KS3_1"/>
    <property type="match status" value="1"/>
</dbReference>
<evidence type="ECO:0000256" key="4">
    <source>
        <dbReference type="ARBA" id="ARBA00022679"/>
    </source>
</evidence>
<feature type="region of interest" description="C-terminal hotdog fold" evidence="7">
    <location>
        <begin position="2106"/>
        <end position="2251"/>
    </location>
</feature>
<dbReference type="SUPFAM" id="SSF52151">
    <property type="entry name" value="FabD/lysophospholipase-like"/>
    <property type="match status" value="1"/>
</dbReference>
<dbReference type="InterPro" id="IPR016035">
    <property type="entry name" value="Acyl_Trfase/lysoPLipase"/>
</dbReference>
<dbReference type="SUPFAM" id="SSF55048">
    <property type="entry name" value="Probable ACP-binding domain of malonyl-CoA ACP transacylase"/>
    <property type="match status" value="1"/>
</dbReference>
<accession>A0ABV9G3P4</accession>
<dbReference type="InterPro" id="IPR001227">
    <property type="entry name" value="Ac_transferase_dom_sf"/>
</dbReference>
<gene>
    <name evidence="12" type="ORF">ACFO9E_10115</name>
</gene>
<dbReference type="PROSITE" id="PS52004">
    <property type="entry name" value="KS3_2"/>
    <property type="match status" value="1"/>
</dbReference>
<dbReference type="InterPro" id="IPR016036">
    <property type="entry name" value="Malonyl_transacylase_ACP-bd"/>
</dbReference>
<feature type="domain" description="Carrier" evidence="9">
    <location>
        <begin position="1259"/>
        <end position="1339"/>
    </location>
</feature>
<dbReference type="SUPFAM" id="SSF53901">
    <property type="entry name" value="Thiolase-like"/>
    <property type="match status" value="1"/>
</dbReference>
<reference evidence="13" key="1">
    <citation type="journal article" date="2019" name="Int. J. Syst. Evol. Microbiol.">
        <title>The Global Catalogue of Microorganisms (GCM) 10K type strain sequencing project: providing services to taxonomists for standard genome sequencing and annotation.</title>
        <authorList>
            <consortium name="The Broad Institute Genomics Platform"/>
            <consortium name="The Broad Institute Genome Sequencing Center for Infectious Disease"/>
            <person name="Wu L."/>
            <person name="Ma J."/>
        </authorList>
    </citation>
    <scope>NUCLEOTIDE SEQUENCE [LARGE SCALE GENOMIC DNA]</scope>
    <source>
        <strain evidence="13">CGMCC 4.7139</strain>
    </source>
</reference>
<dbReference type="Gene3D" id="3.40.50.720">
    <property type="entry name" value="NAD(P)-binding Rossmann-like Domain"/>
    <property type="match status" value="1"/>
</dbReference>
<dbReference type="PROSITE" id="PS52019">
    <property type="entry name" value="PKS_MFAS_DH"/>
    <property type="match status" value="1"/>
</dbReference>
<keyword evidence="13" id="KW-1185">Reference proteome</keyword>
<feature type="domain" description="Carrier" evidence="9">
    <location>
        <begin position="1165"/>
        <end position="1245"/>
    </location>
</feature>
<feature type="compositionally biased region" description="Low complexity" evidence="8">
    <location>
        <begin position="1434"/>
        <end position="1458"/>
    </location>
</feature>
<keyword evidence="2" id="KW-0596">Phosphopantetheine</keyword>
<comment type="caution">
    <text evidence="12">The sequence shown here is derived from an EMBL/GenBank/DDBJ whole genome shotgun (WGS) entry which is preliminary data.</text>
</comment>
<evidence type="ECO:0000259" key="10">
    <source>
        <dbReference type="PROSITE" id="PS52004"/>
    </source>
</evidence>
<feature type="region of interest" description="Disordered" evidence="8">
    <location>
        <begin position="1434"/>
        <end position="1462"/>
    </location>
</feature>
<dbReference type="InterPro" id="IPR049552">
    <property type="entry name" value="PKS_DH_N"/>
</dbReference>
<dbReference type="InterPro" id="IPR036736">
    <property type="entry name" value="ACP-like_sf"/>
</dbReference>
<dbReference type="NCBIfam" id="TIGR02813">
    <property type="entry name" value="omega_3_PfaA"/>
    <property type="match status" value="1"/>
</dbReference>
<evidence type="ECO:0000259" key="9">
    <source>
        <dbReference type="PROSITE" id="PS50075"/>
    </source>
</evidence>
<feature type="domain" description="PKS/mFAS DH" evidence="11">
    <location>
        <begin position="1973"/>
        <end position="2251"/>
    </location>
</feature>
<evidence type="ECO:0000256" key="3">
    <source>
        <dbReference type="ARBA" id="ARBA00022553"/>
    </source>
</evidence>
<dbReference type="EMBL" id="JBHSFE010000008">
    <property type="protein sequence ID" value="MFC4608173.1"/>
    <property type="molecule type" value="Genomic_DNA"/>
</dbReference>
<dbReference type="CDD" id="cd00833">
    <property type="entry name" value="PKS"/>
    <property type="match status" value="1"/>
</dbReference>
<dbReference type="InterPro" id="IPR020841">
    <property type="entry name" value="PKS_Beta-ketoAc_synthase_dom"/>
</dbReference>
<keyword evidence="5" id="KW-0045">Antibiotic biosynthesis</keyword>
<dbReference type="PROSITE" id="PS50075">
    <property type="entry name" value="CARRIER"/>
    <property type="match status" value="3"/>
</dbReference>
<dbReference type="Pfam" id="PF00550">
    <property type="entry name" value="PP-binding"/>
    <property type="match status" value="3"/>
</dbReference>
<evidence type="ECO:0000256" key="8">
    <source>
        <dbReference type="SAM" id="MobiDB-lite"/>
    </source>
</evidence>
<feature type="domain" description="Carrier" evidence="9">
    <location>
        <begin position="1354"/>
        <end position="1434"/>
    </location>
</feature>
<dbReference type="Pfam" id="PF21089">
    <property type="entry name" value="PKS_DH_N"/>
    <property type="match status" value="1"/>
</dbReference>
<dbReference type="PANTHER" id="PTHR43074:SF1">
    <property type="entry name" value="BETA-KETOACYL SYNTHASE FAMILY PROTEIN-RELATED"/>
    <property type="match status" value="1"/>
</dbReference>
<keyword evidence="6" id="KW-0012">Acyltransferase</keyword>
<dbReference type="Gene3D" id="3.10.129.110">
    <property type="entry name" value="Polyketide synthase dehydratase"/>
    <property type="match status" value="1"/>
</dbReference>
<evidence type="ECO:0000256" key="5">
    <source>
        <dbReference type="ARBA" id="ARBA00023194"/>
    </source>
</evidence>
<dbReference type="SUPFAM" id="SSF47336">
    <property type="entry name" value="ACP-like"/>
    <property type="match status" value="3"/>
</dbReference>
<dbReference type="InterPro" id="IPR042104">
    <property type="entry name" value="PKS_dehydratase_sf"/>
</dbReference>
<dbReference type="CDD" id="cd08953">
    <property type="entry name" value="KR_2_SDR_x"/>
    <property type="match status" value="1"/>
</dbReference>
<dbReference type="RefSeq" id="WP_381193427.1">
    <property type="nucleotide sequence ID" value="NZ_JBHSFE010000008.1"/>
</dbReference>
<evidence type="ECO:0000313" key="12">
    <source>
        <dbReference type="EMBL" id="MFC4608173.1"/>
    </source>
</evidence>
<feature type="region of interest" description="Disordered" evidence="8">
    <location>
        <begin position="1136"/>
        <end position="1161"/>
    </location>
</feature>
<feature type="domain" description="Ketosynthase family 3 (KS3)" evidence="10">
    <location>
        <begin position="15"/>
        <end position="474"/>
    </location>
</feature>
<dbReference type="InterPro" id="IPR018201">
    <property type="entry name" value="Ketoacyl_synth_AS"/>
</dbReference>
<feature type="region of interest" description="N-terminal hotdog fold" evidence="7">
    <location>
        <begin position="1973"/>
        <end position="2095"/>
    </location>
</feature>
<dbReference type="InterPro" id="IPR049900">
    <property type="entry name" value="PKS_mFAS_DH"/>
</dbReference>
<dbReference type="Proteomes" id="UP001595993">
    <property type="component" value="Unassembled WGS sequence"/>
</dbReference>
<dbReference type="InterPro" id="IPR032821">
    <property type="entry name" value="PKS_assoc"/>
</dbReference>
<feature type="compositionally biased region" description="Pro residues" evidence="8">
    <location>
        <begin position="1136"/>
        <end position="1157"/>
    </location>
</feature>
<keyword evidence="4" id="KW-0808">Transferase</keyword>
<dbReference type="InterPro" id="IPR009081">
    <property type="entry name" value="PP-bd_ACP"/>
</dbReference>
<evidence type="ECO:0000259" key="11">
    <source>
        <dbReference type="PROSITE" id="PS52019"/>
    </source>
</evidence>
<dbReference type="SMART" id="SM00825">
    <property type="entry name" value="PKS_KS"/>
    <property type="match status" value="1"/>
</dbReference>
<evidence type="ECO:0000256" key="6">
    <source>
        <dbReference type="ARBA" id="ARBA00023315"/>
    </source>
</evidence>
<dbReference type="Pfam" id="PF00698">
    <property type="entry name" value="Acyl_transf_1"/>
    <property type="match status" value="1"/>
</dbReference>
<evidence type="ECO:0000313" key="13">
    <source>
        <dbReference type="Proteomes" id="UP001595993"/>
    </source>
</evidence>
<feature type="active site" description="Proton donor; for dehydratase activity" evidence="7">
    <location>
        <position position="2167"/>
    </location>
</feature>
<dbReference type="InterPro" id="IPR020807">
    <property type="entry name" value="PKS_DH"/>
</dbReference>